<dbReference type="Pfam" id="PF09763">
    <property type="entry name" value="Sec3_CC"/>
    <property type="match status" value="1"/>
</dbReference>
<feature type="compositionally biased region" description="Low complexity" evidence="5">
    <location>
        <begin position="455"/>
        <end position="468"/>
    </location>
</feature>
<proteinExistence type="inferred from homology"/>
<dbReference type="GO" id="GO:0006893">
    <property type="term" value="P:Golgi to plasma membrane transport"/>
    <property type="evidence" value="ECO:0007669"/>
    <property type="project" value="TreeGrafter"/>
</dbReference>
<dbReference type="Gene3D" id="2.30.29.90">
    <property type="match status" value="1"/>
</dbReference>
<dbReference type="SMART" id="SM01313">
    <property type="entry name" value="Sec3-PIP2_bind"/>
    <property type="match status" value="1"/>
</dbReference>
<evidence type="ECO:0000313" key="7">
    <source>
        <dbReference type="EnsemblMetazoa" id="CLYHEMP020346.3"/>
    </source>
</evidence>
<protein>
    <recommendedName>
        <fullName evidence="6">Exocyst complex component Sec3 PIP2-binding N-terminal domain-containing protein</fullName>
    </recommendedName>
</protein>
<dbReference type="CDD" id="cd14683">
    <property type="entry name" value="PH-EXOC1"/>
    <property type="match status" value="1"/>
</dbReference>
<dbReference type="PANTHER" id="PTHR16092">
    <property type="entry name" value="SEC3/SYNTAXIN-RELATED"/>
    <property type="match status" value="1"/>
</dbReference>
<organism evidence="7 8">
    <name type="scientific">Clytia hemisphaerica</name>
    <dbReference type="NCBI Taxonomy" id="252671"/>
    <lineage>
        <taxon>Eukaryota</taxon>
        <taxon>Metazoa</taxon>
        <taxon>Cnidaria</taxon>
        <taxon>Hydrozoa</taxon>
        <taxon>Hydroidolina</taxon>
        <taxon>Leptothecata</taxon>
        <taxon>Obeliida</taxon>
        <taxon>Clytiidae</taxon>
        <taxon>Clytia</taxon>
    </lineage>
</organism>
<keyword evidence="3" id="KW-0268">Exocytosis</keyword>
<feature type="region of interest" description="Disordered" evidence="5">
    <location>
        <begin position="450"/>
        <end position="490"/>
    </location>
</feature>
<comment type="similarity">
    <text evidence="1">Belongs to the SEC3 family.</text>
</comment>
<dbReference type="EnsemblMetazoa" id="CLYHEMT020346.3">
    <property type="protein sequence ID" value="CLYHEMP020346.3"/>
    <property type="gene ID" value="CLYHEMG020346"/>
</dbReference>
<name>A0A7M5XDD5_9CNID</name>
<keyword evidence="8" id="KW-1185">Reference proteome</keyword>
<reference evidence="7" key="1">
    <citation type="submission" date="2021-01" db="UniProtKB">
        <authorList>
            <consortium name="EnsemblMetazoa"/>
        </authorList>
    </citation>
    <scope>IDENTIFICATION</scope>
</reference>
<keyword evidence="2" id="KW-0813">Transport</keyword>
<evidence type="ECO:0000256" key="4">
    <source>
        <dbReference type="ARBA" id="ARBA00023054"/>
    </source>
</evidence>
<dbReference type="GO" id="GO:0005546">
    <property type="term" value="F:phosphatidylinositol-4,5-bisphosphate binding"/>
    <property type="evidence" value="ECO:0007669"/>
    <property type="project" value="TreeGrafter"/>
</dbReference>
<dbReference type="InterPro" id="IPR028258">
    <property type="entry name" value="Sec3-PIP2_bind"/>
</dbReference>
<feature type="compositionally biased region" description="Basic and acidic residues" evidence="5">
    <location>
        <begin position="470"/>
        <end position="485"/>
    </location>
</feature>
<evidence type="ECO:0000256" key="5">
    <source>
        <dbReference type="SAM" id="MobiDB-lite"/>
    </source>
</evidence>
<evidence type="ECO:0000256" key="1">
    <source>
        <dbReference type="ARBA" id="ARBA00006518"/>
    </source>
</evidence>
<dbReference type="InterPro" id="IPR019160">
    <property type="entry name" value="Sec3_CC"/>
</dbReference>
<evidence type="ECO:0000259" key="6">
    <source>
        <dbReference type="SMART" id="SM01313"/>
    </source>
</evidence>
<feature type="domain" description="Exocyst complex component Sec3 PIP2-binding N-terminal" evidence="6">
    <location>
        <begin position="35"/>
        <end position="124"/>
    </location>
</feature>
<dbReference type="Pfam" id="PF20654">
    <property type="entry name" value="Sec3_C-term"/>
    <property type="match status" value="1"/>
</dbReference>
<evidence type="ECO:0000256" key="3">
    <source>
        <dbReference type="ARBA" id="ARBA00022483"/>
    </source>
</evidence>
<keyword evidence="4" id="KW-0175">Coiled coil</keyword>
<evidence type="ECO:0000313" key="8">
    <source>
        <dbReference type="Proteomes" id="UP000594262"/>
    </source>
</evidence>
<sequence length="891" mass="103258">MAAIRHSLQQDIFRPSEEALYAVVNVVKVGGGKKKEKKTTFLCAAVTKEKPFQVRIYQIQKSEKFFKKKFCWQLSDLKAVDGISEKKDILEFDLHFEKVYHWAASRQHDKQEFIETLWMLGNRYAGSKKPKFQNVSQKLLQEDLSNRLFDGAKGVSTIGSNEGQDDYQKLTPKEEKDLNAILSKVEDALNNVEVFTDQLSSELQQLEYINITSLMGSEQQARDLLSLIDKSVEELDVLDNRLTSYDDCLKRVSEQMDQMEFKDNRMEIERINNKKLLEEIKYIVGKLDISQRHISSLEEGDLYNPLGITECISAAKVLLEAFHTPFKSGITDLRAVQDQLTRIMTLKTDFAQRFYLHLDKFISQHSNIDHVSYKPANDLSLQPHDSVHTDFTPYVELMKWLKDLDNSKYLEIKSHYEQSFTRTYEKEFREYLEFAKMKASMKVKGNRSLQALQTGSSHGGSKSSLHLLKSSKEGKLKRTTSKESIDSTASVESSLISAGNSGQFDQVFDMVLSEIEPYVMTEQEFCQMFFHLRWPGDNADPKEEDEVDGALMSRQRFAEHKLEAPHRTPKDEVRDMMKNIFGFMEIEMQNLITYGEALHPHNILYAMYRIQNQASHLVTSHTTGAPPTFLGTLFGGWLIFTKRLFDKYVEGLSRQINEQKVQKKKRTGILPDVLAVERFFKASEKIFQGSDRRSEIDKAYSKLIRVLFVKIEEVAEENDKPPPEIVMFENYHYLHSSIRGLKNQALDDEKKQAEQMYKDAMNQYIATRLGRPLERMSRFFQGIESCINSGVRMEDIGYQIKLNQQELRAVLKDYPPKEVKKGLEVLYKKIEKYVTEAGLHQVLWHNFQEAFVRQYERYQELVELCYPGSSIILPVTVKQILEFFSNIAQSH</sequence>
<dbReference type="GO" id="GO:0006887">
    <property type="term" value="P:exocytosis"/>
    <property type="evidence" value="ECO:0007669"/>
    <property type="project" value="UniProtKB-KW"/>
</dbReference>
<evidence type="ECO:0000256" key="2">
    <source>
        <dbReference type="ARBA" id="ARBA00022448"/>
    </source>
</evidence>
<dbReference type="Pfam" id="PF15277">
    <property type="entry name" value="Sec3-PIP2_bind"/>
    <property type="match status" value="1"/>
</dbReference>
<dbReference type="RefSeq" id="XP_066926561.1">
    <property type="nucleotide sequence ID" value="XM_067070460.1"/>
</dbReference>
<dbReference type="GO" id="GO:0000145">
    <property type="term" value="C:exocyst"/>
    <property type="evidence" value="ECO:0007669"/>
    <property type="project" value="InterPro"/>
</dbReference>
<dbReference type="GeneID" id="136813945"/>
<dbReference type="PANTHER" id="PTHR16092:SF14">
    <property type="entry name" value="EXOCYST COMPLEX COMPONENT 1 ISOFORM X1"/>
    <property type="match status" value="1"/>
</dbReference>
<dbReference type="AlphaFoldDB" id="A0A7M5XDD5"/>
<dbReference type="GO" id="GO:0005886">
    <property type="term" value="C:plasma membrane"/>
    <property type="evidence" value="ECO:0007669"/>
    <property type="project" value="TreeGrafter"/>
</dbReference>
<dbReference type="InterPro" id="IPR048628">
    <property type="entry name" value="Sec3_C"/>
</dbReference>
<dbReference type="Proteomes" id="UP000594262">
    <property type="component" value="Unplaced"/>
</dbReference>
<dbReference type="OrthoDB" id="27109at2759"/>
<accession>A0A7M5XDD5</accession>